<name>A0ABV9DGP1_9BACI</name>
<accession>A0ABV9DGP1</accession>
<sequence>MKYFVHESSYIDDNVKIGEGTKVWHFSREKLQSIVETTFIPETYYSSFAQYTIKLRSKEQRDDLQAKLKENDIPSMIYYTKPMHRQQAFTDLPFEEAELAVTNNLCDTVLSLPMHPYLKEEEITKVCDVIQEFRNA</sequence>
<keyword evidence="2" id="KW-1185">Reference proteome</keyword>
<dbReference type="InterPro" id="IPR000653">
    <property type="entry name" value="DegT/StrS_aminotransferase"/>
</dbReference>
<dbReference type="RefSeq" id="WP_390294138.1">
    <property type="nucleotide sequence ID" value="NZ_JBHSFU010000004.1"/>
</dbReference>
<dbReference type="Pfam" id="PF01041">
    <property type="entry name" value="DegT_DnrJ_EryC1"/>
    <property type="match status" value="1"/>
</dbReference>
<comment type="caution">
    <text evidence="1">The sequence shown here is derived from an EMBL/GenBank/DDBJ whole genome shotgun (WGS) entry which is preliminary data.</text>
</comment>
<dbReference type="InterPro" id="IPR015422">
    <property type="entry name" value="PyrdxlP-dep_Trfase_small"/>
</dbReference>
<dbReference type="PANTHER" id="PTHR30244">
    <property type="entry name" value="TRANSAMINASE"/>
    <property type="match status" value="1"/>
</dbReference>
<gene>
    <name evidence="1" type="ORF">ACFO3D_06875</name>
</gene>
<evidence type="ECO:0000313" key="1">
    <source>
        <dbReference type="EMBL" id="MFC4557930.1"/>
    </source>
</evidence>
<dbReference type="GO" id="GO:0008483">
    <property type="term" value="F:transaminase activity"/>
    <property type="evidence" value="ECO:0007669"/>
    <property type="project" value="UniProtKB-KW"/>
</dbReference>
<keyword evidence="1" id="KW-0808">Transferase</keyword>
<protein>
    <submittedName>
        <fullName evidence="1">DegT/DnrJ/EryC1/StrS family aminotransferase</fullName>
    </submittedName>
</protein>
<dbReference type="InterPro" id="IPR015424">
    <property type="entry name" value="PyrdxlP-dep_Trfase"/>
</dbReference>
<evidence type="ECO:0000313" key="2">
    <source>
        <dbReference type="Proteomes" id="UP001595989"/>
    </source>
</evidence>
<dbReference type="Gene3D" id="3.90.1150.10">
    <property type="entry name" value="Aspartate Aminotransferase, domain 1"/>
    <property type="match status" value="1"/>
</dbReference>
<keyword evidence="1" id="KW-0032">Aminotransferase</keyword>
<dbReference type="Proteomes" id="UP001595989">
    <property type="component" value="Unassembled WGS sequence"/>
</dbReference>
<proteinExistence type="predicted"/>
<organism evidence="1 2">
    <name type="scientific">Virgibacillus kekensis</name>
    <dbReference type="NCBI Taxonomy" id="202261"/>
    <lineage>
        <taxon>Bacteria</taxon>
        <taxon>Bacillati</taxon>
        <taxon>Bacillota</taxon>
        <taxon>Bacilli</taxon>
        <taxon>Bacillales</taxon>
        <taxon>Bacillaceae</taxon>
        <taxon>Virgibacillus</taxon>
    </lineage>
</organism>
<dbReference type="SUPFAM" id="SSF53383">
    <property type="entry name" value="PLP-dependent transferases"/>
    <property type="match status" value="1"/>
</dbReference>
<reference evidence="2" key="1">
    <citation type="journal article" date="2019" name="Int. J. Syst. Evol. Microbiol.">
        <title>The Global Catalogue of Microorganisms (GCM) 10K type strain sequencing project: providing services to taxonomists for standard genome sequencing and annotation.</title>
        <authorList>
            <consortium name="The Broad Institute Genomics Platform"/>
            <consortium name="The Broad Institute Genome Sequencing Center for Infectious Disease"/>
            <person name="Wu L."/>
            <person name="Ma J."/>
        </authorList>
    </citation>
    <scope>NUCLEOTIDE SEQUENCE [LARGE SCALE GENOMIC DNA]</scope>
    <source>
        <strain evidence="2">CGMCC 4.7426</strain>
    </source>
</reference>
<dbReference type="PANTHER" id="PTHR30244:SF42">
    <property type="entry name" value="UDP-2-ACETAMIDO-2-DEOXY-3-OXO-D-GLUCURONATE AMINOTRANSFERASE"/>
    <property type="match status" value="1"/>
</dbReference>
<dbReference type="EMBL" id="JBHSFU010000004">
    <property type="protein sequence ID" value="MFC4557930.1"/>
    <property type="molecule type" value="Genomic_DNA"/>
</dbReference>